<sequence length="109" mass="12266">MPKTTILPGHIVRWPHQSSSRHLGLASPIEGDSDKRSSSQALRPVHRIQLDQLHAYATYEIDVRAIYRPAQHKLTSSGSPRQAGYEPVLGMSAKIECRTTWDRKCIHAL</sequence>
<dbReference type="EMBL" id="CAAALY010052422">
    <property type="protein sequence ID" value="VEL21658.1"/>
    <property type="molecule type" value="Genomic_DNA"/>
</dbReference>
<protein>
    <submittedName>
        <fullName evidence="2">Uncharacterized protein</fullName>
    </submittedName>
</protein>
<proteinExistence type="predicted"/>
<name>A0A3S5CMS5_9PLAT</name>
<organism evidence="2 3">
    <name type="scientific">Protopolystoma xenopodis</name>
    <dbReference type="NCBI Taxonomy" id="117903"/>
    <lineage>
        <taxon>Eukaryota</taxon>
        <taxon>Metazoa</taxon>
        <taxon>Spiralia</taxon>
        <taxon>Lophotrochozoa</taxon>
        <taxon>Platyhelminthes</taxon>
        <taxon>Monogenea</taxon>
        <taxon>Polyopisthocotylea</taxon>
        <taxon>Polystomatidea</taxon>
        <taxon>Polystomatidae</taxon>
        <taxon>Protopolystoma</taxon>
    </lineage>
</organism>
<evidence type="ECO:0000313" key="3">
    <source>
        <dbReference type="Proteomes" id="UP000784294"/>
    </source>
</evidence>
<evidence type="ECO:0000313" key="2">
    <source>
        <dbReference type="EMBL" id="VEL21658.1"/>
    </source>
</evidence>
<dbReference type="AlphaFoldDB" id="A0A3S5CMS5"/>
<comment type="caution">
    <text evidence="2">The sequence shown here is derived from an EMBL/GenBank/DDBJ whole genome shotgun (WGS) entry which is preliminary data.</text>
</comment>
<keyword evidence="3" id="KW-1185">Reference proteome</keyword>
<reference evidence="2" key="1">
    <citation type="submission" date="2018-11" db="EMBL/GenBank/DDBJ databases">
        <authorList>
            <consortium name="Pathogen Informatics"/>
        </authorList>
    </citation>
    <scope>NUCLEOTIDE SEQUENCE</scope>
</reference>
<dbReference type="Proteomes" id="UP000784294">
    <property type="component" value="Unassembled WGS sequence"/>
</dbReference>
<feature type="region of interest" description="Disordered" evidence="1">
    <location>
        <begin position="16"/>
        <end position="42"/>
    </location>
</feature>
<accession>A0A3S5CMS5</accession>
<evidence type="ECO:0000256" key="1">
    <source>
        <dbReference type="SAM" id="MobiDB-lite"/>
    </source>
</evidence>
<gene>
    <name evidence="2" type="ORF">PXEA_LOCUS15098</name>
</gene>